<dbReference type="Proteomes" id="UP001158050">
    <property type="component" value="Unassembled WGS sequence"/>
</dbReference>
<reference evidence="1 2" key="1">
    <citation type="submission" date="2017-05" db="EMBL/GenBank/DDBJ databases">
        <authorList>
            <person name="Varghese N."/>
            <person name="Submissions S."/>
        </authorList>
    </citation>
    <scope>NUCLEOTIDE SEQUENCE [LARGE SCALE GENOMIC DNA]</scope>
    <source>
        <strain evidence="1 2">DSM 18015</strain>
    </source>
</reference>
<protein>
    <submittedName>
        <fullName evidence="1">Uncharacterized protein</fullName>
    </submittedName>
</protein>
<evidence type="ECO:0000313" key="2">
    <source>
        <dbReference type="Proteomes" id="UP001158050"/>
    </source>
</evidence>
<dbReference type="EMBL" id="FXUO01000004">
    <property type="protein sequence ID" value="SMP92486.1"/>
    <property type="molecule type" value="Genomic_DNA"/>
</dbReference>
<name>A0ABY1R270_9FLAO</name>
<proteinExistence type="predicted"/>
<comment type="caution">
    <text evidence="1">The sequence shown here is derived from an EMBL/GenBank/DDBJ whole genome shotgun (WGS) entry which is preliminary data.</text>
</comment>
<accession>A0ABY1R270</accession>
<organism evidence="1 2">
    <name type="scientific">Epilithonimonas pallida</name>
    <dbReference type="NCBI Taxonomy" id="373671"/>
    <lineage>
        <taxon>Bacteria</taxon>
        <taxon>Pseudomonadati</taxon>
        <taxon>Bacteroidota</taxon>
        <taxon>Flavobacteriia</taxon>
        <taxon>Flavobacteriales</taxon>
        <taxon>Weeksellaceae</taxon>
        <taxon>Chryseobacterium group</taxon>
        <taxon>Epilithonimonas</taxon>
    </lineage>
</organism>
<gene>
    <name evidence="1" type="ORF">SAMN05421679_10473</name>
</gene>
<sequence length="36" mass="3972">MKSIAIKMIGPNNSNPNEPKIVSVDIIEYLAKAKMI</sequence>
<evidence type="ECO:0000313" key="1">
    <source>
        <dbReference type="EMBL" id="SMP92486.1"/>
    </source>
</evidence>
<keyword evidence="2" id="KW-1185">Reference proteome</keyword>